<keyword evidence="4 5" id="KW-0472">Membrane</keyword>
<proteinExistence type="predicted"/>
<evidence type="ECO:0000256" key="5">
    <source>
        <dbReference type="SAM" id="Phobius"/>
    </source>
</evidence>
<dbReference type="GO" id="GO:0012505">
    <property type="term" value="C:endomembrane system"/>
    <property type="evidence" value="ECO:0007669"/>
    <property type="project" value="UniProtKB-SubCell"/>
</dbReference>
<dbReference type="PANTHER" id="PTHR22894">
    <property type="entry name" value="RING-TYPE DOMAIN-CONTAINING PROTEIN"/>
    <property type="match status" value="1"/>
</dbReference>
<dbReference type="PANTHER" id="PTHR22894:SF5">
    <property type="entry name" value="RING-TYPE DOMAIN-CONTAINING PROTEIN"/>
    <property type="match status" value="1"/>
</dbReference>
<dbReference type="GO" id="GO:0061630">
    <property type="term" value="F:ubiquitin protein ligase activity"/>
    <property type="evidence" value="ECO:0007669"/>
    <property type="project" value="InterPro"/>
</dbReference>
<feature type="transmembrane region" description="Helical" evidence="5">
    <location>
        <begin position="155"/>
        <end position="173"/>
    </location>
</feature>
<name>A0A830B9J8_9LAMI</name>
<dbReference type="InterPro" id="IPR038896">
    <property type="entry name" value="RNF170"/>
</dbReference>
<evidence type="ECO:0000256" key="4">
    <source>
        <dbReference type="ARBA" id="ARBA00023136"/>
    </source>
</evidence>
<comment type="caution">
    <text evidence="7">The sequence shown here is derived from an EMBL/GenBank/DDBJ whole genome shotgun (WGS) entry which is preliminary data.</text>
</comment>
<evidence type="ECO:0000256" key="3">
    <source>
        <dbReference type="ARBA" id="ARBA00022989"/>
    </source>
</evidence>
<feature type="domain" description="DUF1232" evidence="6">
    <location>
        <begin position="124"/>
        <end position="159"/>
    </location>
</feature>
<evidence type="ECO:0000259" key="6">
    <source>
        <dbReference type="Pfam" id="PF06803"/>
    </source>
</evidence>
<evidence type="ECO:0000256" key="2">
    <source>
        <dbReference type="ARBA" id="ARBA00022692"/>
    </source>
</evidence>
<accession>A0A830B9J8</accession>
<feature type="transmembrane region" description="Helical" evidence="5">
    <location>
        <begin position="117"/>
        <end position="135"/>
    </location>
</feature>
<dbReference type="Pfam" id="PF06803">
    <property type="entry name" value="DUF1232"/>
    <property type="match status" value="1"/>
</dbReference>
<reference evidence="7" key="1">
    <citation type="submission" date="2020-07" db="EMBL/GenBank/DDBJ databases">
        <title>Ethylene signaling mediates host invasion by parasitic plants.</title>
        <authorList>
            <person name="Yoshida S."/>
        </authorList>
    </citation>
    <scope>NUCLEOTIDE SEQUENCE</scope>
    <source>
        <strain evidence="7">Okayama</strain>
    </source>
</reference>
<protein>
    <submittedName>
        <fullName evidence="7">E3 ubiquitin-protein ligase rnf170</fullName>
    </submittedName>
</protein>
<evidence type="ECO:0000313" key="7">
    <source>
        <dbReference type="EMBL" id="GFP81434.1"/>
    </source>
</evidence>
<dbReference type="InterPro" id="IPR010652">
    <property type="entry name" value="DUF1232"/>
</dbReference>
<comment type="subcellular location">
    <subcellularLocation>
        <location evidence="1">Endomembrane system</location>
        <topology evidence="1">Multi-pass membrane protein</topology>
    </subcellularLocation>
</comment>
<dbReference type="EMBL" id="BMAC01000029">
    <property type="protein sequence ID" value="GFP81434.1"/>
    <property type="molecule type" value="Genomic_DNA"/>
</dbReference>
<keyword evidence="8" id="KW-1185">Reference proteome</keyword>
<sequence length="180" mass="20321">MGHRRMTYVPYATPVFIFLAKPIAAIGNCILQVWDHGAALHPCKCPLCRREITLLVPGEASSRQQYGDVAEVLQRIERYNRLYGERSNGLMQRMQDLPFLLKRLLRDIMDPQRSLPLVIRARVYLALIVSAIYVISPVDIIPEGLVGVFGLLDDLIIVFICFLHVAALYRAVLLSRHGGP</sequence>
<evidence type="ECO:0000313" key="8">
    <source>
        <dbReference type="Proteomes" id="UP000653305"/>
    </source>
</evidence>
<organism evidence="7 8">
    <name type="scientific">Phtheirospermum japonicum</name>
    <dbReference type="NCBI Taxonomy" id="374723"/>
    <lineage>
        <taxon>Eukaryota</taxon>
        <taxon>Viridiplantae</taxon>
        <taxon>Streptophyta</taxon>
        <taxon>Embryophyta</taxon>
        <taxon>Tracheophyta</taxon>
        <taxon>Spermatophyta</taxon>
        <taxon>Magnoliopsida</taxon>
        <taxon>eudicotyledons</taxon>
        <taxon>Gunneridae</taxon>
        <taxon>Pentapetalae</taxon>
        <taxon>asterids</taxon>
        <taxon>lamiids</taxon>
        <taxon>Lamiales</taxon>
        <taxon>Orobanchaceae</taxon>
        <taxon>Orobanchaceae incertae sedis</taxon>
        <taxon>Phtheirospermum</taxon>
    </lineage>
</organism>
<keyword evidence="3 5" id="KW-1133">Transmembrane helix</keyword>
<keyword evidence="2 5" id="KW-0812">Transmembrane</keyword>
<dbReference type="Proteomes" id="UP000653305">
    <property type="component" value="Unassembled WGS sequence"/>
</dbReference>
<dbReference type="AlphaFoldDB" id="A0A830B9J8"/>
<gene>
    <name evidence="7" type="ORF">PHJA_000286700</name>
</gene>
<dbReference type="OrthoDB" id="9049620at2759"/>
<evidence type="ECO:0000256" key="1">
    <source>
        <dbReference type="ARBA" id="ARBA00004127"/>
    </source>
</evidence>